<dbReference type="GO" id="GO:0015297">
    <property type="term" value="F:antiporter activity"/>
    <property type="evidence" value="ECO:0007669"/>
    <property type="project" value="UniProtKB-KW"/>
</dbReference>
<sequence>MEIAAPVPPLSSHAVLLFLASVTALLATARLLGALARRAGLAALTGELAAGVLLGPSVLGGVAPGVAAAVLPGPAPQLALLDAVGQLAVLLLVGVTGAHLDLRVLRSRARAAVLVSLCGLVVPLALGVAAGLVLPDGLAGPRADRWLFAAFLGVAMCVTAIPVIAKTLSDLRLAHRTVGQLILCAGLVDDAAGWLLLSVVAAAATAGLTLSGVAVPVLLLAAFAAAAATGGRVLVRRLMERAARHPEPGPAVATAVLLVLGAGTLTHAMGMESLLGAFTAGLLIARVPAARPKLAPLRTVVLSVLAPLFLASAGLRMDLTELADPATALAAAALLAVAVLGKFAGAYLGARLGGLSRWEGLALGSGMNSRGVVEVVIAMVGLRLGVLGEAAYTAVVLVAVATSLMAPPLLRLTMARVARTEEEQLRLPEHEAWQGSGPGGSAVPGGPGTAR</sequence>
<keyword evidence="9 12" id="KW-0472">Membrane</keyword>
<comment type="similarity">
    <text evidence="2">Belongs to the monovalent cation:proton antiporter 2 (CPA2) transporter (TC 2.A.37) family.</text>
</comment>
<dbReference type="GO" id="GO:1902600">
    <property type="term" value="P:proton transmembrane transport"/>
    <property type="evidence" value="ECO:0007669"/>
    <property type="project" value="InterPro"/>
</dbReference>
<dbReference type="InterPro" id="IPR038770">
    <property type="entry name" value="Na+/solute_symporter_sf"/>
</dbReference>
<dbReference type="GO" id="GO:0016020">
    <property type="term" value="C:membrane"/>
    <property type="evidence" value="ECO:0007669"/>
    <property type="project" value="UniProtKB-SubCell"/>
</dbReference>
<organism evidence="14 15">
    <name type="scientific">Streptomyces globosus</name>
    <dbReference type="NCBI Taxonomy" id="68209"/>
    <lineage>
        <taxon>Bacteria</taxon>
        <taxon>Bacillati</taxon>
        <taxon>Actinomycetota</taxon>
        <taxon>Actinomycetes</taxon>
        <taxon>Kitasatosporales</taxon>
        <taxon>Streptomycetaceae</taxon>
        <taxon>Streptomyces</taxon>
    </lineage>
</organism>
<dbReference type="RefSeq" id="WP_114055262.1">
    <property type="nucleotide sequence ID" value="NZ_CP030862.1"/>
</dbReference>
<keyword evidence="15" id="KW-1185">Reference proteome</keyword>
<proteinExistence type="inferred from homology"/>
<evidence type="ECO:0000256" key="3">
    <source>
        <dbReference type="ARBA" id="ARBA00022448"/>
    </source>
</evidence>
<feature type="transmembrane region" description="Helical" evidence="12">
    <location>
        <begin position="112"/>
        <end position="134"/>
    </location>
</feature>
<feature type="transmembrane region" description="Helical" evidence="12">
    <location>
        <begin position="15"/>
        <end position="36"/>
    </location>
</feature>
<dbReference type="EMBL" id="CP030862">
    <property type="protein sequence ID" value="AXE24081.1"/>
    <property type="molecule type" value="Genomic_DNA"/>
</dbReference>
<keyword evidence="4" id="KW-0050">Antiport</keyword>
<feature type="transmembrane region" description="Helical" evidence="12">
    <location>
        <begin position="327"/>
        <end position="349"/>
    </location>
</feature>
<feature type="transmembrane region" description="Helical" evidence="12">
    <location>
        <begin position="146"/>
        <end position="165"/>
    </location>
</feature>
<evidence type="ECO:0000256" key="11">
    <source>
        <dbReference type="SAM" id="MobiDB-lite"/>
    </source>
</evidence>
<dbReference type="Proteomes" id="UP000252004">
    <property type="component" value="Chromosome"/>
</dbReference>
<protein>
    <submittedName>
        <fullName evidence="14">Cation:proton antiporter</fullName>
    </submittedName>
</protein>
<dbReference type="GO" id="GO:0006814">
    <property type="term" value="P:sodium ion transport"/>
    <property type="evidence" value="ECO:0007669"/>
    <property type="project" value="UniProtKB-KW"/>
</dbReference>
<evidence type="ECO:0000256" key="7">
    <source>
        <dbReference type="ARBA" id="ARBA00023053"/>
    </source>
</evidence>
<evidence type="ECO:0000313" key="14">
    <source>
        <dbReference type="EMBL" id="AXE24081.1"/>
    </source>
</evidence>
<dbReference type="Gene3D" id="1.20.1530.20">
    <property type="match status" value="1"/>
</dbReference>
<keyword evidence="3" id="KW-0813">Transport</keyword>
<evidence type="ECO:0000256" key="8">
    <source>
        <dbReference type="ARBA" id="ARBA00023065"/>
    </source>
</evidence>
<feature type="transmembrane region" description="Helical" evidence="12">
    <location>
        <begin position="249"/>
        <end position="268"/>
    </location>
</feature>
<name>A0A344TZL0_9ACTN</name>
<feature type="domain" description="Cation/H+ exchanger transmembrane" evidence="13">
    <location>
        <begin position="28"/>
        <end position="411"/>
    </location>
</feature>
<evidence type="ECO:0000256" key="6">
    <source>
        <dbReference type="ARBA" id="ARBA00022989"/>
    </source>
</evidence>
<keyword evidence="5 12" id="KW-0812">Transmembrane</keyword>
<keyword evidence="6 12" id="KW-1133">Transmembrane helix</keyword>
<evidence type="ECO:0000313" key="15">
    <source>
        <dbReference type="Proteomes" id="UP000252004"/>
    </source>
</evidence>
<feature type="transmembrane region" description="Helical" evidence="12">
    <location>
        <begin position="177"/>
        <end position="197"/>
    </location>
</feature>
<evidence type="ECO:0000259" key="13">
    <source>
        <dbReference type="Pfam" id="PF00999"/>
    </source>
</evidence>
<evidence type="ECO:0000256" key="2">
    <source>
        <dbReference type="ARBA" id="ARBA00005551"/>
    </source>
</evidence>
<feature type="transmembrane region" description="Helical" evidence="12">
    <location>
        <begin position="203"/>
        <end position="228"/>
    </location>
</feature>
<dbReference type="Pfam" id="PF00999">
    <property type="entry name" value="Na_H_Exchanger"/>
    <property type="match status" value="1"/>
</dbReference>
<keyword evidence="8" id="KW-0406">Ion transport</keyword>
<comment type="subcellular location">
    <subcellularLocation>
        <location evidence="1">Membrane</location>
        <topology evidence="1">Multi-pass membrane protein</topology>
    </subcellularLocation>
</comment>
<dbReference type="PANTHER" id="PTHR43562">
    <property type="entry name" value="NAPA-TYPE SODIUM/HYDROGEN ANTIPORTER"/>
    <property type="match status" value="1"/>
</dbReference>
<evidence type="ECO:0000256" key="9">
    <source>
        <dbReference type="ARBA" id="ARBA00023136"/>
    </source>
</evidence>
<evidence type="ECO:0000256" key="10">
    <source>
        <dbReference type="ARBA" id="ARBA00023201"/>
    </source>
</evidence>
<feature type="compositionally biased region" description="Gly residues" evidence="11">
    <location>
        <begin position="436"/>
        <end position="451"/>
    </location>
</feature>
<accession>A0A344TZL0</accession>
<evidence type="ECO:0000256" key="12">
    <source>
        <dbReference type="SAM" id="Phobius"/>
    </source>
</evidence>
<evidence type="ECO:0000256" key="4">
    <source>
        <dbReference type="ARBA" id="ARBA00022449"/>
    </source>
</evidence>
<dbReference type="OrthoDB" id="9793589at2"/>
<evidence type="ECO:0000256" key="5">
    <source>
        <dbReference type="ARBA" id="ARBA00022692"/>
    </source>
</evidence>
<dbReference type="PANTHER" id="PTHR43562:SF3">
    <property type="entry name" value="SODIUM ION_PROTON EXCHANGER (EUROFUNG)"/>
    <property type="match status" value="1"/>
</dbReference>
<feature type="transmembrane region" description="Helical" evidence="12">
    <location>
        <begin position="390"/>
        <end position="410"/>
    </location>
</feature>
<gene>
    <name evidence="14" type="ORF">C0216_11995</name>
</gene>
<dbReference type="AlphaFoldDB" id="A0A344TZL0"/>
<dbReference type="InterPro" id="IPR006153">
    <property type="entry name" value="Cation/H_exchanger_TM"/>
</dbReference>
<reference evidence="14 15" key="1">
    <citation type="submission" date="2018-01" db="EMBL/GenBank/DDBJ databases">
        <title>Draft genome Sequence of streptomyces globosus LZH-48.</title>
        <authorList>
            <person name="Ran K."/>
            <person name="Li Z."/>
            <person name="Wei S."/>
            <person name="Dong R."/>
        </authorList>
    </citation>
    <scope>NUCLEOTIDE SEQUENCE [LARGE SCALE GENOMIC DNA]</scope>
    <source>
        <strain evidence="14 15">LZH-48</strain>
    </source>
</reference>
<feature type="transmembrane region" description="Helical" evidence="12">
    <location>
        <begin position="297"/>
        <end position="315"/>
    </location>
</feature>
<feature type="transmembrane region" description="Helical" evidence="12">
    <location>
        <begin position="48"/>
        <end position="71"/>
    </location>
</feature>
<feature type="transmembrane region" description="Helical" evidence="12">
    <location>
        <begin position="83"/>
        <end position="100"/>
    </location>
</feature>
<feature type="region of interest" description="Disordered" evidence="11">
    <location>
        <begin position="428"/>
        <end position="451"/>
    </location>
</feature>
<keyword evidence="7" id="KW-0915">Sodium</keyword>
<keyword evidence="10" id="KW-0739">Sodium transport</keyword>
<dbReference type="KEGG" id="sgz:C0216_11995"/>
<evidence type="ECO:0000256" key="1">
    <source>
        <dbReference type="ARBA" id="ARBA00004141"/>
    </source>
</evidence>